<dbReference type="EMBL" id="GBRH01216904">
    <property type="protein sequence ID" value="JAD80991.1"/>
    <property type="molecule type" value="Transcribed_RNA"/>
</dbReference>
<reference evidence="1" key="2">
    <citation type="journal article" date="2015" name="Data Brief">
        <title>Shoot transcriptome of the giant reed, Arundo donax.</title>
        <authorList>
            <person name="Barrero R.A."/>
            <person name="Guerrero F.D."/>
            <person name="Moolhuijzen P."/>
            <person name="Goolsby J.A."/>
            <person name="Tidwell J."/>
            <person name="Bellgard S.E."/>
            <person name="Bellgard M.I."/>
        </authorList>
    </citation>
    <scope>NUCLEOTIDE SEQUENCE</scope>
    <source>
        <tissue evidence="1">Shoot tissue taken approximately 20 cm above the soil surface</tissue>
    </source>
</reference>
<proteinExistence type="predicted"/>
<accession>A0A0A9NCH6</accession>
<evidence type="ECO:0000313" key="1">
    <source>
        <dbReference type="EMBL" id="JAD80991.1"/>
    </source>
</evidence>
<protein>
    <submittedName>
        <fullName evidence="1">Uncharacterized protein</fullName>
    </submittedName>
</protein>
<dbReference type="AlphaFoldDB" id="A0A0A9NCH6"/>
<organism evidence="1">
    <name type="scientific">Arundo donax</name>
    <name type="common">Giant reed</name>
    <name type="synonym">Donax arundinaceus</name>
    <dbReference type="NCBI Taxonomy" id="35708"/>
    <lineage>
        <taxon>Eukaryota</taxon>
        <taxon>Viridiplantae</taxon>
        <taxon>Streptophyta</taxon>
        <taxon>Embryophyta</taxon>
        <taxon>Tracheophyta</taxon>
        <taxon>Spermatophyta</taxon>
        <taxon>Magnoliopsida</taxon>
        <taxon>Liliopsida</taxon>
        <taxon>Poales</taxon>
        <taxon>Poaceae</taxon>
        <taxon>PACMAD clade</taxon>
        <taxon>Arundinoideae</taxon>
        <taxon>Arundineae</taxon>
        <taxon>Arundo</taxon>
    </lineage>
</organism>
<name>A0A0A9NCH6_ARUDO</name>
<sequence>MKSYWRKDGSLMFSHIMPLLGGTVFLAVLIMHLLPMVR</sequence>
<reference evidence="1" key="1">
    <citation type="submission" date="2014-09" db="EMBL/GenBank/DDBJ databases">
        <authorList>
            <person name="Magalhaes I.L.F."/>
            <person name="Oliveira U."/>
            <person name="Santos F.R."/>
            <person name="Vidigal T.H.D.A."/>
            <person name="Brescovit A.D."/>
            <person name="Santos A.J."/>
        </authorList>
    </citation>
    <scope>NUCLEOTIDE SEQUENCE</scope>
    <source>
        <tissue evidence="1">Shoot tissue taken approximately 20 cm above the soil surface</tissue>
    </source>
</reference>